<dbReference type="EMBL" id="CP014873">
    <property type="protein sequence ID" value="ANK63509.1"/>
    <property type="molecule type" value="Genomic_DNA"/>
</dbReference>
<gene>
    <name evidence="2" type="ORF">AYR53_03250</name>
</gene>
<dbReference type="Proteomes" id="UP000078582">
    <property type="component" value="Chromosome"/>
</dbReference>
<evidence type="ECO:0000313" key="2">
    <source>
        <dbReference type="EMBL" id="ANK63509.1"/>
    </source>
</evidence>
<evidence type="ECO:0000313" key="3">
    <source>
        <dbReference type="Proteomes" id="UP000078582"/>
    </source>
</evidence>
<reference evidence="2 3" key="1">
    <citation type="submission" date="2016-03" db="EMBL/GenBank/DDBJ databases">
        <title>Pediococcus and Lactobacillus from brewery environment - whole genome sequencing and assembly.</title>
        <authorList>
            <person name="Behr J."/>
            <person name="Geissler A.J."/>
            <person name="Vogel R.F."/>
        </authorList>
    </citation>
    <scope>NUCLEOTIDE SEQUENCE [LARGE SCALE GENOMIC DNA]</scope>
    <source>
        <strain evidence="2 3">TMW 1.1989</strain>
    </source>
</reference>
<accession>A0A192H3W3</accession>
<name>A0A192H3W3_9LACO</name>
<dbReference type="KEGG" id="lbt:AYR52_10075"/>
<feature type="compositionally biased region" description="Low complexity" evidence="1">
    <location>
        <begin position="27"/>
        <end position="38"/>
    </location>
</feature>
<sequence>MLGAVVIILFIGFIFILRQSPSPAEKTAVASSSSSSDTTESERASLAAENASLKASTTQSKSEVTATNKQKSVTLSEAEKQTVTEQMLNWADSRAQTGNMAVSNYYFNHGAAGSGDWYAQTPDGEVQVQDNNNPGTANFKIHAIGGLVFYTSKDGTTGVDDSLDSGSTADGYTTNMNFDKPVSKYLLADNGVVYELKSGNGTTVDPLTGFGEYNNNGTETTYKPDQDFTVSNDSAATNELQDLLEPY</sequence>
<proteinExistence type="predicted"/>
<evidence type="ECO:0000256" key="1">
    <source>
        <dbReference type="SAM" id="MobiDB-lite"/>
    </source>
</evidence>
<feature type="compositionally biased region" description="Polar residues" evidence="1">
    <location>
        <begin position="53"/>
        <end position="76"/>
    </location>
</feature>
<feature type="region of interest" description="Disordered" evidence="1">
    <location>
        <begin position="27"/>
        <end position="78"/>
    </location>
</feature>
<dbReference type="AlphaFoldDB" id="A0A192H3W3"/>
<keyword evidence="3" id="KW-1185">Reference proteome</keyword>
<protein>
    <submittedName>
        <fullName evidence="2">Uncharacterized protein</fullName>
    </submittedName>
</protein>
<organism evidence="2 3">
    <name type="scientific">Loigolactobacillus backii</name>
    <dbReference type="NCBI Taxonomy" id="375175"/>
    <lineage>
        <taxon>Bacteria</taxon>
        <taxon>Bacillati</taxon>
        <taxon>Bacillota</taxon>
        <taxon>Bacilli</taxon>
        <taxon>Lactobacillales</taxon>
        <taxon>Lactobacillaceae</taxon>
        <taxon>Loigolactobacillus</taxon>
    </lineage>
</organism>